<keyword evidence="6" id="KW-0732">Signal</keyword>
<feature type="domain" description="F-box" evidence="12">
    <location>
        <begin position="1"/>
        <end position="45"/>
    </location>
</feature>
<dbReference type="SUPFAM" id="SSF52058">
    <property type="entry name" value="L domain-like"/>
    <property type="match status" value="1"/>
</dbReference>
<dbReference type="InterPro" id="IPR001611">
    <property type="entry name" value="Leu-rich_rpt"/>
</dbReference>
<evidence type="ECO:0000313" key="14">
    <source>
        <dbReference type="Proteomes" id="UP000193642"/>
    </source>
</evidence>
<keyword evidence="8" id="KW-1133">Transmembrane helix</keyword>
<comment type="caution">
    <text evidence="13">The sequence shown here is derived from an EMBL/GenBank/DDBJ whole genome shotgun (WGS) entry which is preliminary data.</text>
</comment>
<protein>
    <submittedName>
        <fullName evidence="13">L domain-like protein</fullName>
    </submittedName>
</protein>
<dbReference type="InterPro" id="IPR001810">
    <property type="entry name" value="F-box_dom"/>
</dbReference>
<sequence>MQLTHIPDDIFPLIFRWIAVYEVFRYRLLSRRINSLLLTKHFATMLLTNQGTANCSPLHPSHSSFEDVATVFFHAPSAYQLVYAHQRFSLTTNITWSVPRSLAFLIRFPNTLWELQKLESVSLDQFNGPVQFPSMSSNITQLELQHCKINGPIPVELWGMISLTSLYLSTCGLTGSLSPLIQNLIHLKELAITSNNLTGQLPPDIGSLSELKDLSLTFNKFSGSIPSTFGKLRNLEFMSLANNDLSGLLPPELGDLVSLELLYLKRNRFTGPLPRTLLQLDKLRMLDLIGNEGLTCDFEFPNVQVYFP</sequence>
<keyword evidence="14" id="KW-1185">Reference proteome</keyword>
<dbReference type="Pfam" id="PF00560">
    <property type="entry name" value="LRR_1"/>
    <property type="match status" value="3"/>
</dbReference>
<dbReference type="PANTHER" id="PTHR27000">
    <property type="entry name" value="LEUCINE-RICH REPEAT RECEPTOR-LIKE PROTEIN KINASE FAMILY PROTEIN-RELATED"/>
    <property type="match status" value="1"/>
</dbReference>
<evidence type="ECO:0000256" key="7">
    <source>
        <dbReference type="ARBA" id="ARBA00022737"/>
    </source>
</evidence>
<keyword evidence="3" id="KW-1003">Cell membrane</keyword>
<evidence type="ECO:0000259" key="12">
    <source>
        <dbReference type="PROSITE" id="PS50181"/>
    </source>
</evidence>
<dbReference type="PANTHER" id="PTHR27000:SF642">
    <property type="entry name" value="INACTIVE LEUCINE-RICH REPEAT RECEPTOR KINASE XIAO-RELATED"/>
    <property type="match status" value="1"/>
</dbReference>
<dbReference type="FunFam" id="3.80.10.10:FF:000299">
    <property type="entry name" value="Piriformospora indica-insensitive protein 2"/>
    <property type="match status" value="1"/>
</dbReference>
<evidence type="ECO:0000256" key="8">
    <source>
        <dbReference type="ARBA" id="ARBA00022989"/>
    </source>
</evidence>
<dbReference type="Gene3D" id="3.80.10.10">
    <property type="entry name" value="Ribonuclease Inhibitor"/>
    <property type="match status" value="1"/>
</dbReference>
<accession>A0A1Y2B812</accession>
<keyword evidence="5" id="KW-0812">Transmembrane</keyword>
<dbReference type="Proteomes" id="UP000193642">
    <property type="component" value="Unassembled WGS sequence"/>
</dbReference>
<dbReference type="GO" id="GO:0005886">
    <property type="term" value="C:plasma membrane"/>
    <property type="evidence" value="ECO:0007669"/>
    <property type="project" value="UniProtKB-SubCell"/>
</dbReference>
<evidence type="ECO:0000256" key="3">
    <source>
        <dbReference type="ARBA" id="ARBA00022475"/>
    </source>
</evidence>
<keyword evidence="10" id="KW-0675">Receptor</keyword>
<organism evidence="13 14">
    <name type="scientific">Rhizoclosmatium globosum</name>
    <dbReference type="NCBI Taxonomy" id="329046"/>
    <lineage>
        <taxon>Eukaryota</taxon>
        <taxon>Fungi</taxon>
        <taxon>Fungi incertae sedis</taxon>
        <taxon>Chytridiomycota</taxon>
        <taxon>Chytridiomycota incertae sedis</taxon>
        <taxon>Chytridiomycetes</taxon>
        <taxon>Chytridiales</taxon>
        <taxon>Chytriomycetaceae</taxon>
        <taxon>Rhizoclosmatium</taxon>
    </lineage>
</organism>
<keyword evidence="9" id="KW-0472">Membrane</keyword>
<dbReference type="OrthoDB" id="1394818at2759"/>
<keyword evidence="7" id="KW-0677">Repeat</keyword>
<comment type="subcellular location">
    <subcellularLocation>
        <location evidence="2">Cell membrane</location>
    </subcellularLocation>
    <subcellularLocation>
        <location evidence="1">Membrane</location>
        <topology evidence="1">Single-pass membrane protein</topology>
    </subcellularLocation>
</comment>
<keyword evidence="11" id="KW-0325">Glycoprotein</keyword>
<evidence type="ECO:0000256" key="11">
    <source>
        <dbReference type="ARBA" id="ARBA00023180"/>
    </source>
</evidence>
<dbReference type="InterPro" id="IPR032675">
    <property type="entry name" value="LRR_dom_sf"/>
</dbReference>
<proteinExistence type="predicted"/>
<evidence type="ECO:0000256" key="10">
    <source>
        <dbReference type="ARBA" id="ARBA00023170"/>
    </source>
</evidence>
<evidence type="ECO:0000256" key="1">
    <source>
        <dbReference type="ARBA" id="ARBA00004167"/>
    </source>
</evidence>
<evidence type="ECO:0000256" key="6">
    <source>
        <dbReference type="ARBA" id="ARBA00022729"/>
    </source>
</evidence>
<evidence type="ECO:0000313" key="13">
    <source>
        <dbReference type="EMBL" id="ORY30962.1"/>
    </source>
</evidence>
<evidence type="ECO:0000256" key="4">
    <source>
        <dbReference type="ARBA" id="ARBA00022614"/>
    </source>
</evidence>
<evidence type="ECO:0000256" key="9">
    <source>
        <dbReference type="ARBA" id="ARBA00023136"/>
    </source>
</evidence>
<evidence type="ECO:0000256" key="2">
    <source>
        <dbReference type="ARBA" id="ARBA00004236"/>
    </source>
</evidence>
<reference evidence="13 14" key="1">
    <citation type="submission" date="2016-07" db="EMBL/GenBank/DDBJ databases">
        <title>Pervasive Adenine N6-methylation of Active Genes in Fungi.</title>
        <authorList>
            <consortium name="DOE Joint Genome Institute"/>
            <person name="Mondo S.J."/>
            <person name="Dannebaum R.O."/>
            <person name="Kuo R.C."/>
            <person name="Labutti K."/>
            <person name="Haridas S."/>
            <person name="Kuo A."/>
            <person name="Salamov A."/>
            <person name="Ahrendt S.R."/>
            <person name="Lipzen A."/>
            <person name="Sullivan W."/>
            <person name="Andreopoulos W.B."/>
            <person name="Clum A."/>
            <person name="Lindquist E."/>
            <person name="Daum C."/>
            <person name="Ramamoorthy G.K."/>
            <person name="Gryganskyi A."/>
            <person name="Culley D."/>
            <person name="Magnuson J.K."/>
            <person name="James T.Y."/>
            <person name="O'Malley M.A."/>
            <person name="Stajich J.E."/>
            <person name="Spatafora J.W."/>
            <person name="Visel A."/>
            <person name="Grigoriev I.V."/>
        </authorList>
    </citation>
    <scope>NUCLEOTIDE SEQUENCE [LARGE SCALE GENOMIC DNA]</scope>
    <source>
        <strain evidence="13 14">JEL800</strain>
    </source>
</reference>
<gene>
    <name evidence="13" type="ORF">BCR33DRAFT_724176</name>
</gene>
<evidence type="ECO:0000256" key="5">
    <source>
        <dbReference type="ARBA" id="ARBA00022692"/>
    </source>
</evidence>
<name>A0A1Y2B812_9FUNG</name>
<dbReference type="Pfam" id="PF13855">
    <property type="entry name" value="LRR_8"/>
    <property type="match status" value="1"/>
</dbReference>
<keyword evidence="4" id="KW-0433">Leucine-rich repeat</keyword>
<dbReference type="EMBL" id="MCGO01000080">
    <property type="protein sequence ID" value="ORY30962.1"/>
    <property type="molecule type" value="Genomic_DNA"/>
</dbReference>
<dbReference type="PROSITE" id="PS50181">
    <property type="entry name" value="FBOX"/>
    <property type="match status" value="1"/>
</dbReference>
<dbReference type="AlphaFoldDB" id="A0A1Y2B812"/>